<feature type="region of interest" description="Disordered" evidence="1">
    <location>
        <begin position="19"/>
        <end position="50"/>
    </location>
</feature>
<name>A0A934RT86_9BACT</name>
<dbReference type="RefSeq" id="WP_200391515.1">
    <property type="nucleotide sequence ID" value="NZ_JAENIO010000017.1"/>
</dbReference>
<evidence type="ECO:0000256" key="1">
    <source>
        <dbReference type="SAM" id="MobiDB-lite"/>
    </source>
</evidence>
<gene>
    <name evidence="2" type="ORF">JIN78_08415</name>
</gene>
<organism evidence="2 3">
    <name type="scientific">Roseibacillus ishigakijimensis</name>
    <dbReference type="NCBI Taxonomy" id="454146"/>
    <lineage>
        <taxon>Bacteria</taxon>
        <taxon>Pseudomonadati</taxon>
        <taxon>Verrucomicrobiota</taxon>
        <taxon>Verrucomicrobiia</taxon>
        <taxon>Verrucomicrobiales</taxon>
        <taxon>Verrucomicrobiaceae</taxon>
        <taxon>Roseibacillus</taxon>
    </lineage>
</organism>
<proteinExistence type="predicted"/>
<evidence type="ECO:0008006" key="4">
    <source>
        <dbReference type="Google" id="ProtNLM"/>
    </source>
</evidence>
<keyword evidence="3" id="KW-1185">Reference proteome</keyword>
<evidence type="ECO:0000313" key="3">
    <source>
        <dbReference type="Proteomes" id="UP000604083"/>
    </source>
</evidence>
<reference evidence="2" key="1">
    <citation type="submission" date="2021-01" db="EMBL/GenBank/DDBJ databases">
        <title>Modified the classification status of verrucomicrobia.</title>
        <authorList>
            <person name="Feng X."/>
        </authorList>
    </citation>
    <scope>NUCLEOTIDE SEQUENCE</scope>
    <source>
        <strain evidence="2">KCTC 12986</strain>
    </source>
</reference>
<protein>
    <recommendedName>
        <fullName evidence="4">LysM domain-containing protein</fullName>
    </recommendedName>
</protein>
<dbReference type="Proteomes" id="UP000604083">
    <property type="component" value="Unassembled WGS sequence"/>
</dbReference>
<accession>A0A934RT86</accession>
<evidence type="ECO:0000313" key="2">
    <source>
        <dbReference type="EMBL" id="MBK1834081.1"/>
    </source>
</evidence>
<sequence>MNFSTGLKAEGIHDLVKPDFDRMREQAEEERLAEQARLEQRRQEEEAKRLEEERRLAAREAARRDPLVAVEELDLAGQDSGRQQYLIESGGSLGAIAAERYGSFQYFPLLEHWNGVSATGISVGRVIKTPSVATMMRVKGAKVLARYPEEVRGLLQLRDDYLALEPRLRASGGTLDDGLKSDLVALQKAALTIRGGFMVKRPGVTHTATGLLRQCRSLSDQLSAMSSGDFGREQSRLTRVHTHLAYALRNAMVWGEEDFK</sequence>
<comment type="caution">
    <text evidence="2">The sequence shown here is derived from an EMBL/GenBank/DDBJ whole genome shotgun (WGS) entry which is preliminary data.</text>
</comment>
<dbReference type="EMBL" id="JAENIO010000017">
    <property type="protein sequence ID" value="MBK1834081.1"/>
    <property type="molecule type" value="Genomic_DNA"/>
</dbReference>
<dbReference type="AlphaFoldDB" id="A0A934RT86"/>